<keyword evidence="3" id="KW-1185">Reference proteome</keyword>
<organism evidence="2 3">
    <name type="scientific">Piloderma croceum (strain F 1598)</name>
    <dbReference type="NCBI Taxonomy" id="765440"/>
    <lineage>
        <taxon>Eukaryota</taxon>
        <taxon>Fungi</taxon>
        <taxon>Dikarya</taxon>
        <taxon>Basidiomycota</taxon>
        <taxon>Agaricomycotina</taxon>
        <taxon>Agaricomycetes</taxon>
        <taxon>Agaricomycetidae</taxon>
        <taxon>Atheliales</taxon>
        <taxon>Atheliaceae</taxon>
        <taxon>Piloderma</taxon>
    </lineage>
</organism>
<proteinExistence type="predicted"/>
<dbReference type="AlphaFoldDB" id="A0A0C3GEW4"/>
<dbReference type="OrthoDB" id="2317741at2759"/>
<evidence type="ECO:0000313" key="2">
    <source>
        <dbReference type="EMBL" id="KIM89191.1"/>
    </source>
</evidence>
<accession>A0A0C3GEW4</accession>
<reference evidence="2 3" key="1">
    <citation type="submission" date="2014-04" db="EMBL/GenBank/DDBJ databases">
        <authorList>
            <consortium name="DOE Joint Genome Institute"/>
            <person name="Kuo A."/>
            <person name="Tarkka M."/>
            <person name="Buscot F."/>
            <person name="Kohler A."/>
            <person name="Nagy L.G."/>
            <person name="Floudas D."/>
            <person name="Copeland A."/>
            <person name="Barry K.W."/>
            <person name="Cichocki N."/>
            <person name="Veneault-Fourrey C."/>
            <person name="LaButti K."/>
            <person name="Lindquist E.A."/>
            <person name="Lipzen A."/>
            <person name="Lundell T."/>
            <person name="Morin E."/>
            <person name="Murat C."/>
            <person name="Sun H."/>
            <person name="Tunlid A."/>
            <person name="Henrissat B."/>
            <person name="Grigoriev I.V."/>
            <person name="Hibbett D.S."/>
            <person name="Martin F."/>
            <person name="Nordberg H.P."/>
            <person name="Cantor M.N."/>
            <person name="Hua S.X."/>
        </authorList>
    </citation>
    <scope>NUCLEOTIDE SEQUENCE [LARGE SCALE GENOMIC DNA]</scope>
    <source>
        <strain evidence="2 3">F 1598</strain>
    </source>
</reference>
<feature type="chain" id="PRO_5002164739" evidence="1">
    <location>
        <begin position="21"/>
        <end position="128"/>
    </location>
</feature>
<name>A0A0C3GEW4_PILCF</name>
<evidence type="ECO:0000256" key="1">
    <source>
        <dbReference type="SAM" id="SignalP"/>
    </source>
</evidence>
<dbReference type="Proteomes" id="UP000054166">
    <property type="component" value="Unassembled WGS sequence"/>
</dbReference>
<reference evidence="3" key="2">
    <citation type="submission" date="2015-01" db="EMBL/GenBank/DDBJ databases">
        <title>Evolutionary Origins and Diversification of the Mycorrhizal Mutualists.</title>
        <authorList>
            <consortium name="DOE Joint Genome Institute"/>
            <consortium name="Mycorrhizal Genomics Consortium"/>
            <person name="Kohler A."/>
            <person name="Kuo A."/>
            <person name="Nagy L.G."/>
            <person name="Floudas D."/>
            <person name="Copeland A."/>
            <person name="Barry K.W."/>
            <person name="Cichocki N."/>
            <person name="Veneault-Fourrey C."/>
            <person name="LaButti K."/>
            <person name="Lindquist E.A."/>
            <person name="Lipzen A."/>
            <person name="Lundell T."/>
            <person name="Morin E."/>
            <person name="Murat C."/>
            <person name="Riley R."/>
            <person name="Ohm R."/>
            <person name="Sun H."/>
            <person name="Tunlid A."/>
            <person name="Henrissat B."/>
            <person name="Grigoriev I.V."/>
            <person name="Hibbett D.S."/>
            <person name="Martin F."/>
        </authorList>
    </citation>
    <scope>NUCLEOTIDE SEQUENCE [LARGE SCALE GENOMIC DNA]</scope>
    <source>
        <strain evidence="3">F 1598</strain>
    </source>
</reference>
<sequence length="128" mass="14079">MTSFMTLFFVFLSLFTLSFASPLHLDARDVYAPPVTYPHKGTVWKVDQLHNVTWDTSNPPKQITNTKGIILLADKGILDVDNPLAQGFNILQGHVVVKVPNVKPGKEFAIVLIGDSGNTSPRFTIESA</sequence>
<gene>
    <name evidence="2" type="ORF">PILCRDRAFT_813102</name>
</gene>
<dbReference type="HOGENOM" id="CLU_083660_2_1_1"/>
<evidence type="ECO:0000313" key="3">
    <source>
        <dbReference type="Proteomes" id="UP000054166"/>
    </source>
</evidence>
<feature type="signal peptide" evidence="1">
    <location>
        <begin position="1"/>
        <end position="20"/>
    </location>
</feature>
<protein>
    <submittedName>
        <fullName evidence="2">Uncharacterized protein</fullName>
    </submittedName>
</protein>
<keyword evidence="1" id="KW-0732">Signal</keyword>
<dbReference type="EMBL" id="KN832975">
    <property type="protein sequence ID" value="KIM89191.1"/>
    <property type="molecule type" value="Genomic_DNA"/>
</dbReference>
<dbReference type="InParanoid" id="A0A0C3GEW4"/>